<evidence type="ECO:0000259" key="6">
    <source>
        <dbReference type="Pfam" id="PF08281"/>
    </source>
</evidence>
<evidence type="ECO:0000256" key="2">
    <source>
        <dbReference type="ARBA" id="ARBA00023015"/>
    </source>
</evidence>
<evidence type="ECO:0000313" key="7">
    <source>
        <dbReference type="EMBL" id="TGY03063.1"/>
    </source>
</evidence>
<dbReference type="SUPFAM" id="SSF88659">
    <property type="entry name" value="Sigma3 and sigma4 domains of RNA polymerase sigma factors"/>
    <property type="match status" value="1"/>
</dbReference>
<evidence type="ECO:0000256" key="1">
    <source>
        <dbReference type="ARBA" id="ARBA00010641"/>
    </source>
</evidence>
<dbReference type="Pfam" id="PF04542">
    <property type="entry name" value="Sigma70_r2"/>
    <property type="match status" value="1"/>
</dbReference>
<reference evidence="7 8" key="1">
    <citation type="submission" date="2019-04" db="EMBL/GenBank/DDBJ databases">
        <title>Microbes associate with the intestines of laboratory mice.</title>
        <authorList>
            <person name="Navarre W."/>
            <person name="Wong E."/>
            <person name="Huang K."/>
            <person name="Tropini C."/>
            <person name="Ng K."/>
            <person name="Yu B."/>
        </authorList>
    </citation>
    <scope>NUCLEOTIDE SEQUENCE [LARGE SCALE GENOMIC DNA]</scope>
    <source>
        <strain evidence="7 8">NM70_E10</strain>
    </source>
</reference>
<dbReference type="InterPro" id="IPR014284">
    <property type="entry name" value="RNA_pol_sigma-70_dom"/>
</dbReference>
<dbReference type="GO" id="GO:0016987">
    <property type="term" value="F:sigma factor activity"/>
    <property type="evidence" value="ECO:0007669"/>
    <property type="project" value="UniProtKB-KW"/>
</dbReference>
<dbReference type="InterPro" id="IPR013324">
    <property type="entry name" value="RNA_pol_sigma_r3/r4-like"/>
</dbReference>
<evidence type="ECO:0000256" key="3">
    <source>
        <dbReference type="ARBA" id="ARBA00023082"/>
    </source>
</evidence>
<keyword evidence="4" id="KW-0804">Transcription</keyword>
<keyword evidence="3" id="KW-0731">Sigma factor</keyword>
<feature type="domain" description="RNA polymerase sigma factor 70 region 4 type 2" evidence="6">
    <location>
        <begin position="145"/>
        <end position="197"/>
    </location>
</feature>
<dbReference type="GO" id="GO:0003677">
    <property type="term" value="F:DNA binding"/>
    <property type="evidence" value="ECO:0007669"/>
    <property type="project" value="InterPro"/>
</dbReference>
<dbReference type="NCBIfam" id="TIGR02985">
    <property type="entry name" value="Sig70_bacteroi1"/>
    <property type="match status" value="1"/>
</dbReference>
<protein>
    <submittedName>
        <fullName evidence="7">RNA polymerase sigma-70 factor</fullName>
    </submittedName>
</protein>
<dbReference type="Proteomes" id="UP000305751">
    <property type="component" value="Unassembled WGS sequence"/>
</dbReference>
<name>A0A4S2APP4_9BACE</name>
<comment type="caution">
    <text evidence="7">The sequence shown here is derived from an EMBL/GenBank/DDBJ whole genome shotgun (WGS) entry which is preliminary data.</text>
</comment>
<accession>A0A4S2APP4</accession>
<dbReference type="EMBL" id="SRZA01000025">
    <property type="protein sequence ID" value="TGY03063.1"/>
    <property type="molecule type" value="Genomic_DNA"/>
</dbReference>
<dbReference type="CDD" id="cd06171">
    <property type="entry name" value="Sigma70_r4"/>
    <property type="match status" value="1"/>
</dbReference>
<dbReference type="InterPro" id="IPR036388">
    <property type="entry name" value="WH-like_DNA-bd_sf"/>
</dbReference>
<comment type="similarity">
    <text evidence="1">Belongs to the sigma-70 factor family. ECF subfamily.</text>
</comment>
<dbReference type="PANTHER" id="PTHR43133:SF46">
    <property type="entry name" value="RNA POLYMERASE SIGMA-70 FACTOR ECF SUBFAMILY"/>
    <property type="match status" value="1"/>
</dbReference>
<dbReference type="AlphaFoldDB" id="A0A4S2APP4"/>
<gene>
    <name evidence="7" type="ORF">E5356_09670</name>
</gene>
<evidence type="ECO:0000313" key="8">
    <source>
        <dbReference type="Proteomes" id="UP000305751"/>
    </source>
</evidence>
<dbReference type="Gene3D" id="1.10.10.10">
    <property type="entry name" value="Winged helix-like DNA-binding domain superfamily/Winged helix DNA-binding domain"/>
    <property type="match status" value="1"/>
</dbReference>
<dbReference type="SUPFAM" id="SSF88946">
    <property type="entry name" value="Sigma2 domain of RNA polymerase sigma factors"/>
    <property type="match status" value="1"/>
</dbReference>
<dbReference type="Gene3D" id="1.10.1740.10">
    <property type="match status" value="1"/>
</dbReference>
<dbReference type="InterPro" id="IPR014327">
    <property type="entry name" value="RNA_pol_sigma70_bacteroid"/>
</dbReference>
<evidence type="ECO:0000256" key="4">
    <source>
        <dbReference type="ARBA" id="ARBA00023163"/>
    </source>
</evidence>
<feature type="domain" description="RNA polymerase sigma-70 region 2" evidence="5">
    <location>
        <begin position="47"/>
        <end position="114"/>
    </location>
</feature>
<proteinExistence type="inferred from homology"/>
<keyword evidence="2" id="KW-0805">Transcription regulation</keyword>
<sequence length="212" mass="25546">MAFFMLFIDVVLGKNIIFVYSKILYNMKEEELIEQVKKGNNIAFAALYDYYWQRVYNFTKLYVTSSDSISEIVQDVFVKFWESRHLLDSNRKVEGFLFIITRNIIFNKARSRMREDMFKMTVLRSIENEEPYNQEDRMVAEDLKEYIDRLIAVLPERQREIFLMSREENMTYREIALRCGIGEKAVERHIHLTLKFLKKNLLLFILFSMLPE</sequence>
<organism evidence="7 8">
    <name type="scientific">Bacteroides acidifaciens</name>
    <dbReference type="NCBI Taxonomy" id="85831"/>
    <lineage>
        <taxon>Bacteria</taxon>
        <taxon>Pseudomonadati</taxon>
        <taxon>Bacteroidota</taxon>
        <taxon>Bacteroidia</taxon>
        <taxon>Bacteroidales</taxon>
        <taxon>Bacteroidaceae</taxon>
        <taxon>Bacteroides</taxon>
    </lineage>
</organism>
<dbReference type="Pfam" id="PF08281">
    <property type="entry name" value="Sigma70_r4_2"/>
    <property type="match status" value="1"/>
</dbReference>
<dbReference type="PANTHER" id="PTHR43133">
    <property type="entry name" value="RNA POLYMERASE ECF-TYPE SIGMA FACTO"/>
    <property type="match status" value="1"/>
</dbReference>
<dbReference type="InterPro" id="IPR039425">
    <property type="entry name" value="RNA_pol_sigma-70-like"/>
</dbReference>
<dbReference type="InterPro" id="IPR007627">
    <property type="entry name" value="RNA_pol_sigma70_r2"/>
</dbReference>
<dbReference type="InterPro" id="IPR013249">
    <property type="entry name" value="RNA_pol_sigma70_r4_t2"/>
</dbReference>
<keyword evidence="8" id="KW-1185">Reference proteome</keyword>
<evidence type="ECO:0000259" key="5">
    <source>
        <dbReference type="Pfam" id="PF04542"/>
    </source>
</evidence>
<dbReference type="NCBIfam" id="TIGR02937">
    <property type="entry name" value="sigma70-ECF"/>
    <property type="match status" value="1"/>
</dbReference>
<dbReference type="InterPro" id="IPR013325">
    <property type="entry name" value="RNA_pol_sigma_r2"/>
</dbReference>
<dbReference type="GO" id="GO:0006352">
    <property type="term" value="P:DNA-templated transcription initiation"/>
    <property type="evidence" value="ECO:0007669"/>
    <property type="project" value="InterPro"/>
</dbReference>